<accession>V6S603</accession>
<dbReference type="InterPro" id="IPR029057">
    <property type="entry name" value="PRTase-like"/>
</dbReference>
<dbReference type="OrthoDB" id="9779910at2"/>
<dbReference type="STRING" id="1341154.FCR2A7T_03070"/>
<evidence type="ECO:0000313" key="3">
    <source>
        <dbReference type="Proteomes" id="UP000319848"/>
    </source>
</evidence>
<dbReference type="InterPro" id="IPR000836">
    <property type="entry name" value="PRTase_dom"/>
</dbReference>
<dbReference type="Gene3D" id="3.40.50.2020">
    <property type="match status" value="1"/>
</dbReference>
<proteinExistence type="inferred from homology"/>
<evidence type="ECO:0000256" key="1">
    <source>
        <dbReference type="ARBA" id="ARBA00008007"/>
    </source>
</evidence>
<dbReference type="AlphaFoldDB" id="V6S603"/>
<dbReference type="RefSeq" id="WP_023569498.1">
    <property type="nucleotide sequence ID" value="NZ_AVBI01000001.1"/>
</dbReference>
<dbReference type="EMBL" id="VLKQ01000005">
    <property type="protein sequence ID" value="TWI12995.1"/>
    <property type="molecule type" value="Genomic_DNA"/>
</dbReference>
<dbReference type="InterPro" id="IPR051910">
    <property type="entry name" value="ComF/GntX_DNA_util-trans"/>
</dbReference>
<comment type="similarity">
    <text evidence="1">Belongs to the ComF/GntX family.</text>
</comment>
<gene>
    <name evidence="2" type="ORF">IP98_01477</name>
</gene>
<protein>
    <submittedName>
        <fullName evidence="2">ComF family protein</fullName>
    </submittedName>
</protein>
<reference evidence="2 3" key="1">
    <citation type="journal article" date="2015" name="Stand. Genomic Sci.">
        <title>Genomic Encyclopedia of Bacterial and Archaeal Type Strains, Phase III: the genomes of soil and plant-associated and newly described type strains.</title>
        <authorList>
            <person name="Whitman W.B."/>
            <person name="Woyke T."/>
            <person name="Klenk H.P."/>
            <person name="Zhou Y."/>
            <person name="Lilburn T.G."/>
            <person name="Beck B.J."/>
            <person name="De Vos P."/>
            <person name="Vandamme P."/>
            <person name="Eisen J.A."/>
            <person name="Garrity G."/>
            <person name="Hugenholtz P."/>
            <person name="Kyrpides N.C."/>
        </authorList>
    </citation>
    <scope>NUCLEOTIDE SEQUENCE [LARGE SCALE GENOMIC DNA]</scope>
    <source>
        <strain evidence="2 3">CGMCC 1.7270</strain>
    </source>
</reference>
<comment type="caution">
    <text evidence="2">The sequence shown here is derived from an EMBL/GenBank/DDBJ whole genome shotgun (WGS) entry which is preliminary data.</text>
</comment>
<dbReference type="CDD" id="cd06223">
    <property type="entry name" value="PRTases_typeI"/>
    <property type="match status" value="1"/>
</dbReference>
<dbReference type="PANTHER" id="PTHR47505:SF1">
    <property type="entry name" value="DNA UTILIZATION PROTEIN YHGH"/>
    <property type="match status" value="1"/>
</dbReference>
<name>V6S603_9FLAO</name>
<organism evidence="2 3">
    <name type="scientific">Flavobacterium cauense R2A-7</name>
    <dbReference type="NCBI Taxonomy" id="1341154"/>
    <lineage>
        <taxon>Bacteria</taxon>
        <taxon>Pseudomonadati</taxon>
        <taxon>Bacteroidota</taxon>
        <taxon>Flavobacteriia</taxon>
        <taxon>Flavobacteriales</taxon>
        <taxon>Flavobacteriaceae</taxon>
        <taxon>Flavobacterium</taxon>
    </lineage>
</organism>
<dbReference type="SUPFAM" id="SSF53271">
    <property type="entry name" value="PRTase-like"/>
    <property type="match status" value="1"/>
</dbReference>
<dbReference type="Proteomes" id="UP000319848">
    <property type="component" value="Unassembled WGS sequence"/>
</dbReference>
<keyword evidence="3" id="KW-1185">Reference proteome</keyword>
<sequence length="227" mass="25543">MIKNLINLLFPKLCLGCESLLRNNEPVICAACRHDLPFTNHLTVKDNETFKKFYGRLPVHHASSIVYFHKKGLVQELIHKLKYKGAQEIGTYFGQLYGSELTTLQSAETFDTIIPVPLHAKKHHERGYNQVTSFGQALSELIGIPLNENLLIRNRYSNTQTQKNLLGRTEINTNLFDVTFSEKDHNKHFLLIDDVITSGSTLEACGKALLKIPGAKLSIVTIAFAHS</sequence>
<dbReference type="PANTHER" id="PTHR47505">
    <property type="entry name" value="DNA UTILIZATION PROTEIN YHGH"/>
    <property type="match status" value="1"/>
</dbReference>
<evidence type="ECO:0000313" key="2">
    <source>
        <dbReference type="EMBL" id="TWI12995.1"/>
    </source>
</evidence>